<proteinExistence type="predicted"/>
<keyword evidence="1" id="KW-0560">Oxidoreductase</keyword>
<dbReference type="AlphaFoldDB" id="A0AAU8DVL3"/>
<gene>
    <name evidence="3" type="ORF">ABLG96_20575</name>
</gene>
<sequence length="174" mass="19563">MPITNPWLAEESPTGELTREALEERILNLLSTHNTAVIATTNTDGSPTATPVRYFHLAFEIFYTSWDASVKSRNLQRDPRVSVGIVSPLVGLASSRGAQLFGTARTIPRDDPDADVYWEAVRWQSDHVERGRSLSEPPGDPLTIITPSRIVYTEHWLRRTGHAPRQMWMAPRST</sequence>
<evidence type="ECO:0000256" key="1">
    <source>
        <dbReference type="ARBA" id="ARBA00023002"/>
    </source>
</evidence>
<evidence type="ECO:0000313" key="3">
    <source>
        <dbReference type="EMBL" id="XCG66004.1"/>
    </source>
</evidence>
<feature type="domain" description="Pyridoxamine 5'-phosphate oxidase N-terminal" evidence="2">
    <location>
        <begin position="22"/>
        <end position="125"/>
    </location>
</feature>
<dbReference type="InterPro" id="IPR052019">
    <property type="entry name" value="F420H2_bilvrd_red/Heme_oxyg"/>
</dbReference>
<dbReference type="GO" id="GO:0016627">
    <property type="term" value="F:oxidoreductase activity, acting on the CH-CH group of donors"/>
    <property type="evidence" value="ECO:0007669"/>
    <property type="project" value="TreeGrafter"/>
</dbReference>
<dbReference type="RefSeq" id="WP_353651608.1">
    <property type="nucleotide sequence ID" value="NZ_CP159218.1"/>
</dbReference>
<dbReference type="Gene3D" id="2.30.110.10">
    <property type="entry name" value="Electron Transport, Fmn-binding Protein, Chain A"/>
    <property type="match status" value="1"/>
</dbReference>
<organism evidence="3">
    <name type="scientific">Nakamurella sp. A5-74</name>
    <dbReference type="NCBI Taxonomy" id="3158264"/>
    <lineage>
        <taxon>Bacteria</taxon>
        <taxon>Bacillati</taxon>
        <taxon>Actinomycetota</taxon>
        <taxon>Actinomycetes</taxon>
        <taxon>Nakamurellales</taxon>
        <taxon>Nakamurellaceae</taxon>
        <taxon>Nakamurella</taxon>
    </lineage>
</organism>
<dbReference type="PANTHER" id="PTHR35176:SF6">
    <property type="entry name" value="HEME OXYGENASE HI_0854-RELATED"/>
    <property type="match status" value="1"/>
</dbReference>
<dbReference type="PANTHER" id="PTHR35176">
    <property type="entry name" value="HEME OXYGENASE HI_0854-RELATED"/>
    <property type="match status" value="1"/>
</dbReference>
<name>A0AAU8DVL3_9ACTN</name>
<dbReference type="SUPFAM" id="SSF50475">
    <property type="entry name" value="FMN-binding split barrel"/>
    <property type="match status" value="1"/>
</dbReference>
<evidence type="ECO:0000259" key="2">
    <source>
        <dbReference type="Pfam" id="PF01243"/>
    </source>
</evidence>
<dbReference type="InterPro" id="IPR011576">
    <property type="entry name" value="Pyridox_Oxase_N"/>
</dbReference>
<dbReference type="GO" id="GO:0005829">
    <property type="term" value="C:cytosol"/>
    <property type="evidence" value="ECO:0007669"/>
    <property type="project" value="TreeGrafter"/>
</dbReference>
<dbReference type="InterPro" id="IPR012349">
    <property type="entry name" value="Split_barrel_FMN-bd"/>
</dbReference>
<dbReference type="GO" id="GO:0070967">
    <property type="term" value="F:coenzyme F420 binding"/>
    <property type="evidence" value="ECO:0007669"/>
    <property type="project" value="TreeGrafter"/>
</dbReference>
<dbReference type="EMBL" id="CP159218">
    <property type="protein sequence ID" value="XCG66004.1"/>
    <property type="molecule type" value="Genomic_DNA"/>
</dbReference>
<dbReference type="Pfam" id="PF01243">
    <property type="entry name" value="PNPOx_N"/>
    <property type="match status" value="1"/>
</dbReference>
<protein>
    <submittedName>
        <fullName evidence="3">Pyridoxamine 5'-phosphate oxidase family protein</fullName>
    </submittedName>
</protein>
<reference evidence="3" key="1">
    <citation type="submission" date="2024-05" db="EMBL/GenBank/DDBJ databases">
        <authorList>
            <person name="Cai S.Y."/>
            <person name="Jin L.M."/>
            <person name="Li H.R."/>
        </authorList>
    </citation>
    <scope>NUCLEOTIDE SEQUENCE</scope>
    <source>
        <strain evidence="3">A5-74</strain>
    </source>
</reference>
<accession>A0AAU8DVL3</accession>